<feature type="region of interest" description="Disordered" evidence="1">
    <location>
        <begin position="86"/>
        <end position="157"/>
    </location>
</feature>
<sequence length="424" mass="42220">MKKRKQFAPPLATVAGAPAAPPPSTLPAVRRPFKLPSLVPVALPPATAPTSAAENAQPAVTPPAGTIQLKPRLVLPGLRKRKAVSVAATGSTAGQPAAPTQAAQQLSAQADRPEAVVPAAGPLESAQPAPVAATTTELARPHQHPVPPSLSTAVAAAAPPPTVGWRVQRLPAVLPESLAPTAAAGGQLPPAASLLSHLPLLPVPATALLPLSHPGLGCLSAAAQRLEEGVQGLPLPASVLQGPTSTATAAVTAAGGRAQLLAAALGQHPQRQKHPQPVHWQDPGSAMQRLLRRLHRHLPGGKVHMAAAADTAAASVPPPPTAAAIPVGQLGRKQAKLTPGGSAAAGAGAPPGFEPARTWRRPSATSVPTAAAGAGSIAAAAAVVACAVPVPGPLLPAEEAAVRRQLVEAHCIPLSRLRVLLAGS</sequence>
<name>A0A9D4TT82_CHLVU</name>
<feature type="compositionally biased region" description="Low complexity" evidence="1">
    <location>
        <begin position="91"/>
        <end position="110"/>
    </location>
</feature>
<accession>A0A9D4TT82</accession>
<dbReference type="AlphaFoldDB" id="A0A9D4TT82"/>
<protein>
    <submittedName>
        <fullName evidence="2">Uncharacterized protein</fullName>
    </submittedName>
</protein>
<feature type="region of interest" description="Disordered" evidence="1">
    <location>
        <begin position="45"/>
        <end position="64"/>
    </location>
</feature>
<comment type="caution">
    <text evidence="2">The sequence shown here is derived from an EMBL/GenBank/DDBJ whole genome shotgun (WGS) entry which is preliminary data.</text>
</comment>
<evidence type="ECO:0000313" key="2">
    <source>
        <dbReference type="EMBL" id="KAI3433963.1"/>
    </source>
</evidence>
<keyword evidence="3" id="KW-1185">Reference proteome</keyword>
<feature type="region of interest" description="Disordered" evidence="1">
    <location>
        <begin position="1"/>
        <end position="30"/>
    </location>
</feature>
<gene>
    <name evidence="2" type="ORF">D9Q98_003765</name>
</gene>
<organism evidence="2 3">
    <name type="scientific">Chlorella vulgaris</name>
    <name type="common">Green alga</name>
    <dbReference type="NCBI Taxonomy" id="3077"/>
    <lineage>
        <taxon>Eukaryota</taxon>
        <taxon>Viridiplantae</taxon>
        <taxon>Chlorophyta</taxon>
        <taxon>core chlorophytes</taxon>
        <taxon>Trebouxiophyceae</taxon>
        <taxon>Chlorellales</taxon>
        <taxon>Chlorellaceae</taxon>
        <taxon>Chlorella clade</taxon>
        <taxon>Chlorella</taxon>
    </lineage>
</organism>
<evidence type="ECO:0000256" key="1">
    <source>
        <dbReference type="SAM" id="MobiDB-lite"/>
    </source>
</evidence>
<reference evidence="2" key="1">
    <citation type="journal article" date="2019" name="Plant J.">
        <title>Chlorella vulgaris genome assembly and annotation reveals the molecular basis for metabolic acclimation to high light conditions.</title>
        <authorList>
            <person name="Cecchin M."/>
            <person name="Marcolungo L."/>
            <person name="Rossato M."/>
            <person name="Girolomoni L."/>
            <person name="Cosentino E."/>
            <person name="Cuine S."/>
            <person name="Li-Beisson Y."/>
            <person name="Delledonne M."/>
            <person name="Ballottari M."/>
        </authorList>
    </citation>
    <scope>NUCLEOTIDE SEQUENCE</scope>
    <source>
        <strain evidence="2">211/11P</strain>
    </source>
</reference>
<proteinExistence type="predicted"/>
<reference evidence="2" key="2">
    <citation type="submission" date="2020-11" db="EMBL/GenBank/DDBJ databases">
        <authorList>
            <person name="Cecchin M."/>
            <person name="Marcolungo L."/>
            <person name="Rossato M."/>
            <person name="Girolomoni L."/>
            <person name="Cosentino E."/>
            <person name="Cuine S."/>
            <person name="Li-Beisson Y."/>
            <person name="Delledonne M."/>
            <person name="Ballottari M."/>
        </authorList>
    </citation>
    <scope>NUCLEOTIDE SEQUENCE</scope>
    <source>
        <strain evidence="2">211/11P</strain>
        <tissue evidence="2">Whole cell</tissue>
    </source>
</reference>
<feature type="region of interest" description="Disordered" evidence="1">
    <location>
        <begin position="334"/>
        <end position="367"/>
    </location>
</feature>
<evidence type="ECO:0000313" key="3">
    <source>
        <dbReference type="Proteomes" id="UP001055712"/>
    </source>
</evidence>
<dbReference type="Proteomes" id="UP001055712">
    <property type="component" value="Unassembled WGS sequence"/>
</dbReference>
<dbReference type="EMBL" id="SIDB01000004">
    <property type="protein sequence ID" value="KAI3433963.1"/>
    <property type="molecule type" value="Genomic_DNA"/>
</dbReference>
<feature type="compositionally biased region" description="Low complexity" evidence="1">
    <location>
        <begin position="339"/>
        <end position="351"/>
    </location>
</feature>
<feature type="compositionally biased region" description="Low complexity" evidence="1">
    <location>
        <begin position="8"/>
        <end position="18"/>
    </location>
</feature>